<dbReference type="PANTHER" id="PTHR37953:SF1">
    <property type="entry name" value="UPF0127 PROTEIN MJ1496"/>
    <property type="match status" value="1"/>
</dbReference>
<gene>
    <name evidence="1" type="ORF">F9B85_00690</name>
</gene>
<dbReference type="Pfam" id="PF02643">
    <property type="entry name" value="DUF192"/>
    <property type="match status" value="1"/>
</dbReference>
<proteinExistence type="predicted"/>
<comment type="caution">
    <text evidence="1">The sequence shown here is derived from an EMBL/GenBank/DDBJ whole genome shotgun (WGS) entry which is preliminary data.</text>
</comment>
<reference evidence="1 2" key="1">
    <citation type="submission" date="2019-10" db="EMBL/GenBank/DDBJ databases">
        <title>Whole-genome sequence of the extremophile Heliorestis acidaminivorans DSM 24790.</title>
        <authorList>
            <person name="Kyndt J.A."/>
            <person name="Meyer T.E."/>
        </authorList>
    </citation>
    <scope>NUCLEOTIDE SEQUENCE [LARGE SCALE GENOMIC DNA]</scope>
    <source>
        <strain evidence="1 2">DSM 24790</strain>
    </source>
</reference>
<dbReference type="InterPro" id="IPR038695">
    <property type="entry name" value="Saro_0823-like_sf"/>
</dbReference>
<accession>A0A6I0ETX6</accession>
<dbReference type="Gene3D" id="2.60.120.1140">
    <property type="entry name" value="Protein of unknown function DUF192"/>
    <property type="match status" value="1"/>
</dbReference>
<dbReference type="EMBL" id="WBXO01000001">
    <property type="protein sequence ID" value="KAB2954245.1"/>
    <property type="molecule type" value="Genomic_DNA"/>
</dbReference>
<dbReference type="AlphaFoldDB" id="A0A6I0ETX6"/>
<protein>
    <submittedName>
        <fullName evidence="1">DUF192 domain-containing protein</fullName>
    </submittedName>
</protein>
<dbReference type="InterPro" id="IPR003795">
    <property type="entry name" value="DUF192"/>
</dbReference>
<name>A0A6I0ETX6_9FIRM</name>
<evidence type="ECO:0000313" key="1">
    <source>
        <dbReference type="EMBL" id="KAB2954245.1"/>
    </source>
</evidence>
<sequence length="94" mass="10804">MKKIGLTILLCWIAVALIFLNNHSFSKKTIEEIRKITIMIEKKDGEVIPIQVELADRPEKHNLGLAGRDSLSYSEGMLFVFQQHSVEGFWMKTQ</sequence>
<dbReference type="Proteomes" id="UP000468766">
    <property type="component" value="Unassembled WGS sequence"/>
</dbReference>
<dbReference type="PANTHER" id="PTHR37953">
    <property type="entry name" value="UPF0127 PROTEIN MJ1496"/>
    <property type="match status" value="1"/>
</dbReference>
<keyword evidence="2" id="KW-1185">Reference proteome</keyword>
<dbReference type="OrthoDB" id="9808290at2"/>
<organism evidence="1 2">
    <name type="scientific">Heliorestis acidaminivorans</name>
    <dbReference type="NCBI Taxonomy" id="553427"/>
    <lineage>
        <taxon>Bacteria</taxon>
        <taxon>Bacillati</taxon>
        <taxon>Bacillota</taxon>
        <taxon>Clostridia</taxon>
        <taxon>Eubacteriales</taxon>
        <taxon>Heliobacteriaceae</taxon>
        <taxon>Heliorestis</taxon>
    </lineage>
</organism>
<evidence type="ECO:0000313" key="2">
    <source>
        <dbReference type="Proteomes" id="UP000468766"/>
    </source>
</evidence>